<dbReference type="InterPro" id="IPR011006">
    <property type="entry name" value="CheY-like_superfamily"/>
</dbReference>
<feature type="modified residue" description="4-aspartylphosphate" evidence="2">
    <location>
        <position position="52"/>
    </location>
</feature>
<keyword evidence="1 2" id="KW-0597">Phosphoprotein</keyword>
<dbReference type="Proteomes" id="UP000178930">
    <property type="component" value="Unassembled WGS sequence"/>
</dbReference>
<comment type="caution">
    <text evidence="4">The sequence shown here is derived from an EMBL/GenBank/DDBJ whole genome shotgun (WGS) entry which is preliminary data.</text>
</comment>
<dbReference type="PANTHER" id="PTHR44591">
    <property type="entry name" value="STRESS RESPONSE REGULATOR PROTEIN 1"/>
    <property type="match status" value="1"/>
</dbReference>
<gene>
    <name evidence="4" type="ORF">A2729_04405</name>
</gene>
<dbReference type="GO" id="GO:0000160">
    <property type="term" value="P:phosphorelay signal transduction system"/>
    <property type="evidence" value="ECO:0007669"/>
    <property type="project" value="InterPro"/>
</dbReference>
<protein>
    <recommendedName>
        <fullName evidence="3">Response regulatory domain-containing protein</fullName>
    </recommendedName>
</protein>
<dbReference type="SMART" id="SM00448">
    <property type="entry name" value="REC"/>
    <property type="match status" value="1"/>
</dbReference>
<evidence type="ECO:0000256" key="2">
    <source>
        <dbReference type="PROSITE-ProRule" id="PRU00169"/>
    </source>
</evidence>
<dbReference type="PROSITE" id="PS50110">
    <property type="entry name" value="RESPONSE_REGULATORY"/>
    <property type="match status" value="1"/>
</dbReference>
<reference evidence="4 5" key="1">
    <citation type="journal article" date="2016" name="Nat. Commun.">
        <title>Thousands of microbial genomes shed light on interconnected biogeochemical processes in an aquifer system.</title>
        <authorList>
            <person name="Anantharaman K."/>
            <person name="Brown C.T."/>
            <person name="Hug L.A."/>
            <person name="Sharon I."/>
            <person name="Castelle C.J."/>
            <person name="Probst A.J."/>
            <person name="Thomas B.C."/>
            <person name="Singh A."/>
            <person name="Wilkins M.J."/>
            <person name="Karaoz U."/>
            <person name="Brodie E.L."/>
            <person name="Williams K.H."/>
            <person name="Hubbard S.S."/>
            <person name="Banfield J.F."/>
        </authorList>
    </citation>
    <scope>NUCLEOTIDE SEQUENCE [LARGE SCALE GENOMIC DNA]</scope>
</reference>
<evidence type="ECO:0000259" key="3">
    <source>
        <dbReference type="PROSITE" id="PS50110"/>
    </source>
</evidence>
<accession>A0A1G1XTU7</accession>
<dbReference type="InterPro" id="IPR050595">
    <property type="entry name" value="Bact_response_regulator"/>
</dbReference>
<evidence type="ECO:0000313" key="5">
    <source>
        <dbReference type="Proteomes" id="UP000178930"/>
    </source>
</evidence>
<proteinExistence type="predicted"/>
<sequence>MKKILIIEDDKDLLFLLNKKLGNEGFNVIICETGQQALDYLAKEKPDFILLDILLPDIDGLSILNEIAKSPETKNLPVIILSNLADQGSFDQAAAIGDYEYLVKTKTNLNEVIKKIKIKLEI</sequence>
<dbReference type="InterPro" id="IPR001789">
    <property type="entry name" value="Sig_transdc_resp-reg_receiver"/>
</dbReference>
<dbReference type="EMBL" id="MHIB01000037">
    <property type="protein sequence ID" value="OGY43458.1"/>
    <property type="molecule type" value="Genomic_DNA"/>
</dbReference>
<feature type="domain" description="Response regulatory" evidence="3">
    <location>
        <begin position="3"/>
        <end position="119"/>
    </location>
</feature>
<dbReference type="PANTHER" id="PTHR44591:SF3">
    <property type="entry name" value="RESPONSE REGULATORY DOMAIN-CONTAINING PROTEIN"/>
    <property type="match status" value="1"/>
</dbReference>
<evidence type="ECO:0000313" key="4">
    <source>
        <dbReference type="EMBL" id="OGY43458.1"/>
    </source>
</evidence>
<dbReference type="AlphaFoldDB" id="A0A1G1XTU7"/>
<dbReference type="Pfam" id="PF00072">
    <property type="entry name" value="Response_reg"/>
    <property type="match status" value="1"/>
</dbReference>
<dbReference type="SUPFAM" id="SSF52172">
    <property type="entry name" value="CheY-like"/>
    <property type="match status" value="1"/>
</dbReference>
<dbReference type="Gene3D" id="3.40.50.2300">
    <property type="match status" value="1"/>
</dbReference>
<dbReference type="STRING" id="1797532.A2729_04405"/>
<organism evidence="4 5">
    <name type="scientific">Candidatus Buchananbacteria bacterium RIFCSPHIGHO2_01_FULL_39_14</name>
    <dbReference type="NCBI Taxonomy" id="1797532"/>
    <lineage>
        <taxon>Bacteria</taxon>
        <taxon>Candidatus Buchananiibacteriota</taxon>
    </lineage>
</organism>
<name>A0A1G1XTU7_9BACT</name>
<evidence type="ECO:0000256" key="1">
    <source>
        <dbReference type="ARBA" id="ARBA00022553"/>
    </source>
</evidence>